<evidence type="ECO:0000313" key="3">
    <source>
        <dbReference type="Proteomes" id="UP001292094"/>
    </source>
</evidence>
<keyword evidence="3" id="KW-1185">Reference proteome</keyword>
<sequence>MAAIAASTQPQPLLTNHSPPSLLQYQPLTTPHALLRTLSDKKHLTRNRIREHTYSNTAQDLSRTHQQPKHQLH</sequence>
<feature type="region of interest" description="Disordered" evidence="1">
    <location>
        <begin position="1"/>
        <end position="21"/>
    </location>
</feature>
<feature type="compositionally biased region" description="Basic and acidic residues" evidence="1">
    <location>
        <begin position="38"/>
        <end position="53"/>
    </location>
</feature>
<comment type="caution">
    <text evidence="2">The sequence shown here is derived from an EMBL/GenBank/DDBJ whole genome shotgun (WGS) entry which is preliminary data.</text>
</comment>
<dbReference type="AlphaFoldDB" id="A0AAE1Q0W2"/>
<accession>A0AAE1Q0W2</accession>
<feature type="compositionally biased region" description="Polar residues" evidence="1">
    <location>
        <begin position="54"/>
        <end position="65"/>
    </location>
</feature>
<dbReference type="Proteomes" id="UP001292094">
    <property type="component" value="Unassembled WGS sequence"/>
</dbReference>
<feature type="region of interest" description="Disordered" evidence="1">
    <location>
        <begin position="36"/>
        <end position="73"/>
    </location>
</feature>
<evidence type="ECO:0000313" key="2">
    <source>
        <dbReference type="EMBL" id="KAK4317908.1"/>
    </source>
</evidence>
<proteinExistence type="predicted"/>
<dbReference type="EMBL" id="JAWZYT010000882">
    <property type="protein sequence ID" value="KAK4317908.1"/>
    <property type="molecule type" value="Genomic_DNA"/>
</dbReference>
<protein>
    <submittedName>
        <fullName evidence="2">Uncharacterized protein</fullName>
    </submittedName>
</protein>
<reference evidence="2" key="1">
    <citation type="submission" date="2023-11" db="EMBL/GenBank/DDBJ databases">
        <title>Genome assemblies of two species of porcelain crab, Petrolisthes cinctipes and Petrolisthes manimaculis (Anomura: Porcellanidae).</title>
        <authorList>
            <person name="Angst P."/>
        </authorList>
    </citation>
    <scope>NUCLEOTIDE SEQUENCE</scope>
    <source>
        <strain evidence="2">PB745_02</strain>
        <tissue evidence="2">Gill</tissue>
    </source>
</reference>
<name>A0AAE1Q0W2_9EUCA</name>
<evidence type="ECO:0000256" key="1">
    <source>
        <dbReference type="SAM" id="MobiDB-lite"/>
    </source>
</evidence>
<organism evidence="2 3">
    <name type="scientific">Petrolisthes manimaculis</name>
    <dbReference type="NCBI Taxonomy" id="1843537"/>
    <lineage>
        <taxon>Eukaryota</taxon>
        <taxon>Metazoa</taxon>
        <taxon>Ecdysozoa</taxon>
        <taxon>Arthropoda</taxon>
        <taxon>Crustacea</taxon>
        <taxon>Multicrustacea</taxon>
        <taxon>Malacostraca</taxon>
        <taxon>Eumalacostraca</taxon>
        <taxon>Eucarida</taxon>
        <taxon>Decapoda</taxon>
        <taxon>Pleocyemata</taxon>
        <taxon>Anomura</taxon>
        <taxon>Galatheoidea</taxon>
        <taxon>Porcellanidae</taxon>
        <taxon>Petrolisthes</taxon>
    </lineage>
</organism>
<gene>
    <name evidence="2" type="ORF">Pmani_011045</name>
</gene>